<evidence type="ECO:0000256" key="6">
    <source>
        <dbReference type="ARBA" id="ARBA00023136"/>
    </source>
</evidence>
<feature type="region of interest" description="Disordered" evidence="7">
    <location>
        <begin position="1177"/>
        <end position="1230"/>
    </location>
</feature>
<evidence type="ECO:0000313" key="10">
    <source>
        <dbReference type="EMBL" id="KAG0576996.1"/>
    </source>
</evidence>
<keyword evidence="6 8" id="KW-0472">Membrane</keyword>
<evidence type="ECO:0000256" key="7">
    <source>
        <dbReference type="SAM" id="MobiDB-lite"/>
    </source>
</evidence>
<sequence>MEAEDAGYSEPPFRDGGPEVATAQPVVLKASEEVEVSEISPEIIEVIDPGNGMSPSGGRAQDSVQEEAGDSASVGSNMKDDSIKDSVLGSNEEGVAASEDAGSEGAEMEGTEIEGAATEDAKRPSWKTRFEDVERPSRMMRQLVKLVEDEAEDVHVKDFGQILQLSQWSLRHRIKVCQVLQNPSNRWIMSPLCRHAYAKQSLSLIKNESLASIKKESLALIEEQSLALIHLESNNTESEYLWRRDLLKGERLQRLHERVADLVFKEWTILAGYLEAELQSLREEDKEKEWYTTIDAAFQCEGSFRPEDIYLAVEEGKVGKDESMMQMINCWDEIRPQEYQGATPWHWAALHLKDFPQYKELFLNMHVLIEGHRILRSPQILNVLACDNFGFEILHMAIFASSWIPYVHPRGYHDQDKTAIDSCLHIIDLTTGSPERDNDDEEKADGTYTSAAPEFFIFKLGPYYPVRSCFGIKIDSHAPIPFLHLAIGIGHPHVIRMLIPILSDQRFSKSGGEGNGIFDKRTSCGDSILHLGAWSMDPSFLHDYPTHQRVMAILLRNLHHYPTLLNLGNEVGQRPLHIATLQGSVECVTALLRCPYIMENVQNDYEFTPSDILRDILDSYKMGQKEQNKMLGRERDINKKFGFSSSKYNDVGISGQHMDEHMVIDTSTQYTYIDKLIKEFEPELCRWKLLHSSQWSLRHRVLTLQMLSENSSTFGNKTESYVQQCLDIILAMFGHSFEESMGARPQIQHIITILRSCVVQIERGIMEEIFCAIEEDDLEDFVHLMNIRRRVLMERKQLGKVRLVHKGATPLHWAAFYGRTRMVFFIKEYMQYFDNDNGCDNFGFTPLHLAVFSSPHRLSYTEDNKYRILEWYSWEALIDKLYEMGVLDTASSTSQSKFLVWNWGPNGIYVDDHLSNSDLYPIFLGVHFSHPLMVEKLLKRSVGQNFTKNIMLAGDSILHCARAWEGLIKYSSEDEWRKIESVLFIHLEIIPKVVNSRNFNRETPLHIAVRTKCLKWMEVLLQTEHVKFTSRDRVILTPGGLAAKMLKDVREDAAKKMKDLSEDAPKMLEDISEDAAKKMKDLSEVAAKMLKDSSEDATKMLKGSIENAAKKLKDSIEDAAKMLKDSSDDAAKKLKDFSLGSAAKMLKDCSDAAKKLKESSEDAKDIQNIIDLIDSFDPESVPRREKEEKQKAREEKKDRENELEKMRRNEANQTKMKREEREEKEKKEEEVRKKIEALQRDRQVYVDAANAILVGAALVASASFGAWLQPPLGFHPYYSPEFLDTTAPPPVGPVYESFVAIQQYQIIHAFWVFNSLSFFFSLATVIAGADAALPKPGYGSGTSEQDVKNALNSVKKAVKLAAWLLILAIIFVICTFATLGFTVLPPIAKYRINLIVTVVVGGLVCIGFLIKLGRKLVS</sequence>
<dbReference type="EMBL" id="CM026425">
    <property type="protein sequence ID" value="KAG0576996.1"/>
    <property type="molecule type" value="Genomic_DNA"/>
</dbReference>
<feature type="transmembrane region" description="Helical" evidence="8">
    <location>
        <begin position="1360"/>
        <end position="1384"/>
    </location>
</feature>
<dbReference type="InterPro" id="IPR026961">
    <property type="entry name" value="PGG_dom"/>
</dbReference>
<dbReference type="PANTHER" id="PTHR24186">
    <property type="entry name" value="PROTEIN PHOSPHATASE 1 REGULATORY SUBUNIT"/>
    <property type="match status" value="1"/>
</dbReference>
<feature type="compositionally biased region" description="Low complexity" evidence="7">
    <location>
        <begin position="92"/>
        <end position="105"/>
    </location>
</feature>
<comment type="subcellular location">
    <subcellularLocation>
        <location evidence="1">Membrane</location>
        <topology evidence="1">Multi-pass membrane protein</topology>
    </subcellularLocation>
</comment>
<evidence type="ECO:0000256" key="2">
    <source>
        <dbReference type="ARBA" id="ARBA00022692"/>
    </source>
</evidence>
<evidence type="ECO:0000256" key="4">
    <source>
        <dbReference type="ARBA" id="ARBA00022989"/>
    </source>
</evidence>
<feature type="transmembrane region" description="Helical" evidence="8">
    <location>
        <begin position="1390"/>
        <end position="1410"/>
    </location>
</feature>
<proteinExistence type="predicted"/>
<organism evidence="10 11">
    <name type="scientific">Ceratodon purpureus</name>
    <name type="common">Fire moss</name>
    <name type="synonym">Dicranum purpureum</name>
    <dbReference type="NCBI Taxonomy" id="3225"/>
    <lineage>
        <taxon>Eukaryota</taxon>
        <taxon>Viridiplantae</taxon>
        <taxon>Streptophyta</taxon>
        <taxon>Embryophyta</taxon>
        <taxon>Bryophyta</taxon>
        <taxon>Bryophytina</taxon>
        <taxon>Bryopsida</taxon>
        <taxon>Dicranidae</taxon>
        <taxon>Pseudoditrichales</taxon>
        <taxon>Ditrichaceae</taxon>
        <taxon>Ceratodon</taxon>
    </lineage>
</organism>
<reference evidence="10" key="1">
    <citation type="submission" date="2020-06" db="EMBL/GenBank/DDBJ databases">
        <title>WGS assembly of Ceratodon purpureus strain R40.</title>
        <authorList>
            <person name="Carey S.B."/>
            <person name="Jenkins J."/>
            <person name="Shu S."/>
            <person name="Lovell J.T."/>
            <person name="Sreedasyam A."/>
            <person name="Maumus F."/>
            <person name="Tiley G.P."/>
            <person name="Fernandez-Pozo N."/>
            <person name="Barry K."/>
            <person name="Chen C."/>
            <person name="Wang M."/>
            <person name="Lipzen A."/>
            <person name="Daum C."/>
            <person name="Saski C.A."/>
            <person name="Payton A.C."/>
            <person name="Mcbreen J.C."/>
            <person name="Conrad R.E."/>
            <person name="Kollar L.M."/>
            <person name="Olsson S."/>
            <person name="Huttunen S."/>
            <person name="Landis J.B."/>
            <person name="Wickett N.J."/>
            <person name="Johnson M.G."/>
            <person name="Rensing S.A."/>
            <person name="Grimwood J."/>
            <person name="Schmutz J."/>
            <person name="Mcdaniel S.F."/>
        </authorList>
    </citation>
    <scope>NUCLEOTIDE SEQUENCE</scope>
    <source>
        <strain evidence="10">R40</strain>
    </source>
</reference>
<name>A0A8T0I1I8_CERPU</name>
<feature type="region of interest" description="Disordered" evidence="7">
    <location>
        <begin position="1"/>
        <end position="125"/>
    </location>
</feature>
<dbReference type="InterPro" id="IPR002110">
    <property type="entry name" value="Ankyrin_rpt"/>
</dbReference>
<dbReference type="GO" id="GO:0005886">
    <property type="term" value="C:plasma membrane"/>
    <property type="evidence" value="ECO:0007669"/>
    <property type="project" value="TreeGrafter"/>
</dbReference>
<dbReference type="Gene3D" id="1.25.40.20">
    <property type="entry name" value="Ankyrin repeat-containing domain"/>
    <property type="match status" value="2"/>
</dbReference>
<dbReference type="SMART" id="SM00248">
    <property type="entry name" value="ANK"/>
    <property type="match status" value="5"/>
</dbReference>
<dbReference type="Pfam" id="PF13962">
    <property type="entry name" value="PGG"/>
    <property type="match status" value="1"/>
</dbReference>
<evidence type="ECO:0000256" key="1">
    <source>
        <dbReference type="ARBA" id="ARBA00004141"/>
    </source>
</evidence>
<dbReference type="Gene3D" id="1.20.120.20">
    <property type="entry name" value="Apolipoprotein"/>
    <property type="match status" value="1"/>
</dbReference>
<feature type="compositionally biased region" description="Low complexity" evidence="7">
    <location>
        <begin position="37"/>
        <end position="47"/>
    </location>
</feature>
<keyword evidence="11" id="KW-1185">Reference proteome</keyword>
<accession>A0A8T0I1I8</accession>
<evidence type="ECO:0000256" key="8">
    <source>
        <dbReference type="SAM" id="Phobius"/>
    </source>
</evidence>
<dbReference type="InterPro" id="IPR036770">
    <property type="entry name" value="Ankyrin_rpt-contain_sf"/>
</dbReference>
<feature type="transmembrane region" description="Helical" evidence="8">
    <location>
        <begin position="1310"/>
        <end position="1333"/>
    </location>
</feature>
<keyword evidence="5" id="KW-0040">ANK repeat</keyword>
<keyword evidence="3" id="KW-0677">Repeat</keyword>
<feature type="domain" description="PGG" evidence="9">
    <location>
        <begin position="1247"/>
        <end position="1379"/>
    </location>
</feature>
<keyword evidence="4 8" id="KW-1133">Transmembrane helix</keyword>
<keyword evidence="2 8" id="KW-0812">Transmembrane</keyword>
<evidence type="ECO:0000256" key="5">
    <source>
        <dbReference type="ARBA" id="ARBA00023043"/>
    </source>
</evidence>
<protein>
    <recommendedName>
        <fullName evidence="9">PGG domain-containing protein</fullName>
    </recommendedName>
</protein>
<dbReference type="Proteomes" id="UP000822688">
    <property type="component" value="Chromosome 5"/>
</dbReference>
<dbReference type="PANTHER" id="PTHR24186:SF38">
    <property type="entry name" value="ANKYRIN REPEAT FAMILY PROTEIN"/>
    <property type="match status" value="1"/>
</dbReference>
<evidence type="ECO:0000256" key="3">
    <source>
        <dbReference type="ARBA" id="ARBA00022737"/>
    </source>
</evidence>
<comment type="caution">
    <text evidence="10">The sequence shown here is derived from an EMBL/GenBank/DDBJ whole genome shotgun (WGS) entry which is preliminary data.</text>
</comment>
<gene>
    <name evidence="10" type="ORF">KC19_5G124100</name>
</gene>
<evidence type="ECO:0000313" key="11">
    <source>
        <dbReference type="Proteomes" id="UP000822688"/>
    </source>
</evidence>
<dbReference type="SUPFAM" id="SSF48403">
    <property type="entry name" value="Ankyrin repeat"/>
    <property type="match status" value="2"/>
</dbReference>
<feature type="compositionally biased region" description="Basic and acidic residues" evidence="7">
    <location>
        <begin position="1180"/>
        <end position="1230"/>
    </location>
</feature>
<evidence type="ECO:0000259" key="9">
    <source>
        <dbReference type="Pfam" id="PF13962"/>
    </source>
</evidence>